<dbReference type="Pfam" id="PF12657">
    <property type="entry name" value="TFIIIC_delta"/>
    <property type="match status" value="1"/>
</dbReference>
<dbReference type="AlphaFoldDB" id="A0AAF0J3D4"/>
<accession>A0AAF0J3D4</accession>
<dbReference type="InterPro" id="IPR024761">
    <property type="entry name" value="TFIIIC_delta_N"/>
</dbReference>
<evidence type="ECO:0000259" key="2">
    <source>
        <dbReference type="Pfam" id="PF12660"/>
    </source>
</evidence>
<dbReference type="Proteomes" id="UP001213623">
    <property type="component" value="Chromosome 5"/>
</dbReference>
<evidence type="ECO:0000259" key="1">
    <source>
        <dbReference type="Pfam" id="PF12657"/>
    </source>
</evidence>
<organism evidence="3 4">
    <name type="scientific">Malassezia nana</name>
    <dbReference type="NCBI Taxonomy" id="180528"/>
    <lineage>
        <taxon>Eukaryota</taxon>
        <taxon>Fungi</taxon>
        <taxon>Dikarya</taxon>
        <taxon>Basidiomycota</taxon>
        <taxon>Ustilaginomycotina</taxon>
        <taxon>Malasseziomycetes</taxon>
        <taxon>Malasseziales</taxon>
        <taxon>Malasseziaceae</taxon>
        <taxon>Malassezia</taxon>
    </lineage>
</organism>
<dbReference type="PANTHER" id="PTHR15496">
    <property type="entry name" value="GENERAL TRANSCRIPTION FACTOR 3C POLYPEPTIDE 4 FAMILY"/>
    <property type="match status" value="1"/>
</dbReference>
<dbReference type="GO" id="GO:0006384">
    <property type="term" value="P:transcription initiation at RNA polymerase III promoter"/>
    <property type="evidence" value="ECO:0007669"/>
    <property type="project" value="InterPro"/>
</dbReference>
<reference evidence="3" key="1">
    <citation type="submission" date="2023-03" db="EMBL/GenBank/DDBJ databases">
        <title>Mating type loci evolution in Malassezia.</title>
        <authorList>
            <person name="Coelho M.A."/>
        </authorList>
    </citation>
    <scope>NUCLEOTIDE SEQUENCE</scope>
    <source>
        <strain evidence="3">CBS 9557</strain>
    </source>
</reference>
<gene>
    <name evidence="3" type="ORF">MNAN1_003049</name>
</gene>
<feature type="domain" description="Transcription factor IIIC putative zinc-finger" evidence="2">
    <location>
        <begin position="534"/>
        <end position="613"/>
    </location>
</feature>
<dbReference type="InterPro" id="IPR044230">
    <property type="entry name" value="GTF3C4"/>
</dbReference>
<dbReference type="PANTHER" id="PTHR15496:SF2">
    <property type="entry name" value="GENERAL TRANSCRIPTION FACTOR 3C POLYPEPTIDE 4"/>
    <property type="match status" value="1"/>
</dbReference>
<dbReference type="EMBL" id="CP119896">
    <property type="protein sequence ID" value="WFD28041.1"/>
    <property type="molecule type" value="Genomic_DNA"/>
</dbReference>
<dbReference type="InterPro" id="IPR024764">
    <property type="entry name" value="TFIIIC_Znf"/>
</dbReference>
<dbReference type="SUPFAM" id="SSF50978">
    <property type="entry name" value="WD40 repeat-like"/>
    <property type="match status" value="1"/>
</dbReference>
<dbReference type="Pfam" id="PF12660">
    <property type="entry name" value="zf-TFIIIC"/>
    <property type="match status" value="1"/>
</dbReference>
<dbReference type="InterPro" id="IPR015943">
    <property type="entry name" value="WD40/YVTN_repeat-like_dom_sf"/>
</dbReference>
<evidence type="ECO:0000313" key="4">
    <source>
        <dbReference type="Proteomes" id="UP001213623"/>
    </source>
</evidence>
<feature type="domain" description="Transcription factor IIIC 90kDa subunit N-terminal" evidence="1">
    <location>
        <begin position="26"/>
        <end position="261"/>
    </location>
</feature>
<keyword evidence="4" id="KW-1185">Reference proteome</keyword>
<evidence type="ECO:0000313" key="3">
    <source>
        <dbReference type="EMBL" id="WFD28041.1"/>
    </source>
</evidence>
<sequence>MWDADAVGSTTWSTGRACRAAECLQWSDEGILAVITTGVIYLVTPSQGYARDEASDADQAPHKRAPWSVASIDAKRELAHMPPLPELADEEMAAATAPSMLGEAWHAAVWSPAGIGPLQTCALATINARRQLRVYMCEGDARHGLYMGVRIMHLRQVDVPCERYADARSGVAHTLATQFSAVRWSQVSPQGHAWLAAGTRGGDIVLWDAYEQPLRVVSYERVPQAVYALSWSAWQPDGTVRLAVRTAEKIHVYKLCDGEPTWEWVGTCAAGLQVTDLHWAEGMELRWATPNALVAWKGEADPLVSQPVEVGAHAAGSDTHGTLRDDGQMYARDGSLVASLPSSLQRPVWGYARGPSGLLATLTSADETVAWRYMISPKLTLTLWCPHERPLPCASLPPVVAWQAWAYAMERQADATPLIEPLQARLAQLTASTDALGQRAATVAEWREAHREAQCLAWFAQVAPTLAAAHLREASELCAWLGLAVREAAWTEDAPVAYTMRLAQALEQAAQAPGAAPWVVLCSQRMKERLAEQDAAPAETCPACNAVISRALAATARCPAGHLFDRCVVTYALIDGVRTWTCVGCARQAYVPACEAVSKWLPAMTGCLACGNRWCRS</sequence>
<dbReference type="GO" id="GO:0000127">
    <property type="term" value="C:transcription factor TFIIIC complex"/>
    <property type="evidence" value="ECO:0007669"/>
    <property type="project" value="InterPro"/>
</dbReference>
<dbReference type="Gene3D" id="2.130.10.10">
    <property type="entry name" value="YVTN repeat-like/Quinoprotein amine dehydrogenase"/>
    <property type="match status" value="1"/>
</dbReference>
<name>A0AAF0J3D4_9BASI</name>
<dbReference type="InterPro" id="IPR036322">
    <property type="entry name" value="WD40_repeat_dom_sf"/>
</dbReference>
<proteinExistence type="predicted"/>
<protein>
    <submittedName>
        <fullName evidence="3">Uncharacterized protein</fullName>
    </submittedName>
</protein>
<dbReference type="GO" id="GO:0004402">
    <property type="term" value="F:histone acetyltransferase activity"/>
    <property type="evidence" value="ECO:0007669"/>
    <property type="project" value="InterPro"/>
</dbReference>